<evidence type="ECO:0000313" key="4">
    <source>
        <dbReference type="Proteomes" id="UP001597534"/>
    </source>
</evidence>
<gene>
    <name evidence="3" type="ORF">ACFS5J_03885</name>
</gene>
<dbReference type="RefSeq" id="WP_379810694.1">
    <property type="nucleotide sequence ID" value="NZ_JBHUPC010000010.1"/>
</dbReference>
<reference evidence="4" key="1">
    <citation type="journal article" date="2019" name="Int. J. Syst. Evol. Microbiol.">
        <title>The Global Catalogue of Microorganisms (GCM) 10K type strain sequencing project: providing services to taxonomists for standard genome sequencing and annotation.</title>
        <authorList>
            <consortium name="The Broad Institute Genomics Platform"/>
            <consortium name="The Broad Institute Genome Sequencing Center for Infectious Disease"/>
            <person name="Wu L."/>
            <person name="Ma J."/>
        </authorList>
    </citation>
    <scope>NUCLEOTIDE SEQUENCE [LARGE SCALE GENOMIC DNA]</scope>
    <source>
        <strain evidence="4">KCTC 22671</strain>
    </source>
</reference>
<feature type="compositionally biased region" description="Basic and acidic residues" evidence="1">
    <location>
        <begin position="146"/>
        <end position="157"/>
    </location>
</feature>
<feature type="compositionally biased region" description="Low complexity" evidence="1">
    <location>
        <begin position="95"/>
        <end position="109"/>
    </location>
</feature>
<protein>
    <submittedName>
        <fullName evidence="3">Energy transducer TonB</fullName>
    </submittedName>
</protein>
<sequence length="270" mass="28683">MKFLETKEEKKSFAITSAIFVVLFLLFTFLGLNYMDPPPENGIAINFGTSDVGQGEVQPTEPVKTAPQPTPVETPVKTQQDEILTQEDDSPVTVTPSKEIPKPKTSTPKETPKPTPEKPKPSKETSSALDALLNGPKTDGQSSGGHGDDGLPGDKGDPIGSLYANSFYGNGTGNGTGLGNGTGWGLAGRKLSGNSKKVQDCNEEGKVVVKIWVNRQGTVIRAERSQGTTNTNPCLVNPAIATAKTFKWQPDANAPETQIGFVVVNFKLGE</sequence>
<evidence type="ECO:0000313" key="3">
    <source>
        <dbReference type="EMBL" id="MFD2891152.1"/>
    </source>
</evidence>
<feature type="transmembrane region" description="Helical" evidence="2">
    <location>
        <begin position="12"/>
        <end position="35"/>
    </location>
</feature>
<dbReference type="EMBL" id="JBHUPC010000010">
    <property type="protein sequence ID" value="MFD2891152.1"/>
    <property type="molecule type" value="Genomic_DNA"/>
</dbReference>
<proteinExistence type="predicted"/>
<organism evidence="3 4">
    <name type="scientific">Flavobacterium chuncheonense</name>
    <dbReference type="NCBI Taxonomy" id="2026653"/>
    <lineage>
        <taxon>Bacteria</taxon>
        <taxon>Pseudomonadati</taxon>
        <taxon>Bacteroidota</taxon>
        <taxon>Flavobacteriia</taxon>
        <taxon>Flavobacteriales</taxon>
        <taxon>Flavobacteriaceae</taxon>
        <taxon>Flavobacterium</taxon>
    </lineage>
</organism>
<name>A0ABW5YJS1_9FLAO</name>
<keyword evidence="2" id="KW-0812">Transmembrane</keyword>
<feature type="region of interest" description="Disordered" evidence="1">
    <location>
        <begin position="45"/>
        <end position="158"/>
    </location>
</feature>
<feature type="compositionally biased region" description="Basic and acidic residues" evidence="1">
    <location>
        <begin position="110"/>
        <end position="123"/>
    </location>
</feature>
<keyword evidence="4" id="KW-1185">Reference proteome</keyword>
<dbReference type="Gene3D" id="3.30.1150.10">
    <property type="match status" value="1"/>
</dbReference>
<accession>A0ABW5YJS1</accession>
<keyword evidence="2" id="KW-1133">Transmembrane helix</keyword>
<keyword evidence="2" id="KW-0472">Membrane</keyword>
<comment type="caution">
    <text evidence="3">The sequence shown here is derived from an EMBL/GenBank/DDBJ whole genome shotgun (WGS) entry which is preliminary data.</text>
</comment>
<dbReference type="Proteomes" id="UP001597534">
    <property type="component" value="Unassembled WGS sequence"/>
</dbReference>
<evidence type="ECO:0000256" key="2">
    <source>
        <dbReference type="SAM" id="Phobius"/>
    </source>
</evidence>
<evidence type="ECO:0000256" key="1">
    <source>
        <dbReference type="SAM" id="MobiDB-lite"/>
    </source>
</evidence>